<dbReference type="EMBL" id="JAPDPI010000006">
    <property type="protein sequence ID" value="MCW3804845.1"/>
    <property type="molecule type" value="Genomic_DNA"/>
</dbReference>
<protein>
    <submittedName>
        <fullName evidence="1">Uncharacterized protein</fullName>
    </submittedName>
</protein>
<gene>
    <name evidence="1" type="ORF">OM074_04350</name>
</gene>
<organism evidence="1 2">
    <name type="scientific">Plebeiibacterium marinum</name>
    <dbReference type="NCBI Taxonomy" id="2992111"/>
    <lineage>
        <taxon>Bacteria</taxon>
        <taxon>Pseudomonadati</taxon>
        <taxon>Bacteroidota</taxon>
        <taxon>Bacteroidia</taxon>
        <taxon>Marinilabiliales</taxon>
        <taxon>Marinilabiliaceae</taxon>
        <taxon>Plebeiibacterium</taxon>
    </lineage>
</organism>
<dbReference type="AlphaFoldDB" id="A0AAE3SIM2"/>
<sequence length="98" mass="10886">KNRKMHELKNFAIGSLGTLGVMEAADAQIFSAQDADPQTMIIRSAITLLAGVLTTVISKWMQRNKVEKTSNKNKEVTSPKTKGNIVKNIFKVKNKKNK</sequence>
<reference evidence="1" key="1">
    <citation type="submission" date="2022-10" db="EMBL/GenBank/DDBJ databases">
        <authorList>
            <person name="Yu W.X."/>
        </authorList>
    </citation>
    <scope>NUCLEOTIDE SEQUENCE</scope>
    <source>
        <strain evidence="1">D04</strain>
    </source>
</reference>
<proteinExistence type="predicted"/>
<name>A0AAE3SIM2_9BACT</name>
<evidence type="ECO:0000313" key="2">
    <source>
        <dbReference type="Proteomes" id="UP001207408"/>
    </source>
</evidence>
<feature type="non-terminal residue" evidence="1">
    <location>
        <position position="1"/>
    </location>
</feature>
<dbReference type="Proteomes" id="UP001207408">
    <property type="component" value="Unassembled WGS sequence"/>
</dbReference>
<evidence type="ECO:0000313" key="1">
    <source>
        <dbReference type="EMBL" id="MCW3804845.1"/>
    </source>
</evidence>
<dbReference type="RefSeq" id="WP_301198067.1">
    <property type="nucleotide sequence ID" value="NZ_JAPDPI010000006.1"/>
</dbReference>
<comment type="caution">
    <text evidence="1">The sequence shown here is derived from an EMBL/GenBank/DDBJ whole genome shotgun (WGS) entry which is preliminary data.</text>
</comment>
<keyword evidence="2" id="KW-1185">Reference proteome</keyword>
<accession>A0AAE3SIM2</accession>